<name>A0A1T5CZJ8_9SPHI</name>
<sequence length="523" mass="56960">MNIRIFIPLLSFFAALLFHACKPTLEMVDIFEVSTERISLNYEGFLASGERAAIELASNDSWRVKSKPDWVELNKAAGERGRYMIFVTVGEAGTQEDREGEILFESLGRTISVGIRQVKKIEELSVSPAEVAVNIRGLLENGEAAMLDITTNSDWQIVELLEWIKVDKVAGKAGTVSVVLTVEKNNSGKERKGTFTVQSGSNTEIVTVAQDLSYSPLTEVKEITADQNGTISSGSATFEINAVQPWTATSDSWIHLSPNSGGIGKTQVTVRIDPTVIARNGSIKIIDTDELSTIVVVKQEIKIPDDGKSIGYVYLMDDFNWVKPYGGEDELLKAPTKTGDGKGFSGATANMHTKGSTGAATVSAAQAFADRNYEDINWDGNAFYFGAHYLKMGRTNVQTGLKLKSIPNIAADKSTNMKLTFNASPARGSTSGSAFDDVVLMVQIEGPGSVDINDKAMKVKDNIDIQIPDNAATDWYWIERSVVLYGVTAETKVTIKPSASTPGGQFNRWLLSDIKFEKHSKVN</sequence>
<accession>A0A1T5CZJ8</accession>
<evidence type="ECO:0000313" key="4">
    <source>
        <dbReference type="EMBL" id="SKB64640.1"/>
    </source>
</evidence>
<dbReference type="InterPro" id="IPR024361">
    <property type="entry name" value="BACON"/>
</dbReference>
<feature type="chain" id="PRO_5012640046" evidence="1">
    <location>
        <begin position="21"/>
        <end position="523"/>
    </location>
</feature>
<reference evidence="5" key="1">
    <citation type="submission" date="2017-02" db="EMBL/GenBank/DDBJ databases">
        <authorList>
            <person name="Varghese N."/>
            <person name="Submissions S."/>
        </authorList>
    </citation>
    <scope>NUCLEOTIDE SEQUENCE [LARGE SCALE GENOMIC DNA]</scope>
    <source>
        <strain evidence="5">DSM 24091</strain>
    </source>
</reference>
<dbReference type="Pfam" id="PF19190">
    <property type="entry name" value="BACON_2"/>
    <property type="match status" value="1"/>
</dbReference>
<dbReference type="Proteomes" id="UP000190150">
    <property type="component" value="Unassembled WGS sequence"/>
</dbReference>
<dbReference type="InterPro" id="IPR013783">
    <property type="entry name" value="Ig-like_fold"/>
</dbReference>
<gene>
    <name evidence="4" type="ORF">SAMN05660841_01675</name>
</gene>
<feature type="domain" description="BACON" evidence="2">
    <location>
        <begin position="248"/>
        <end position="300"/>
    </location>
</feature>
<keyword evidence="1" id="KW-0732">Signal</keyword>
<dbReference type="STRING" id="1513896.SAMN05660841_01675"/>
<dbReference type="EMBL" id="FUZF01000005">
    <property type="protein sequence ID" value="SKB64640.1"/>
    <property type="molecule type" value="Genomic_DNA"/>
</dbReference>
<dbReference type="OrthoDB" id="1079069at2"/>
<proteinExistence type="predicted"/>
<dbReference type="RefSeq" id="WP_079642629.1">
    <property type="nucleotide sequence ID" value="NZ_FUZF01000005.1"/>
</dbReference>
<dbReference type="Gene3D" id="2.60.40.10">
    <property type="entry name" value="Immunoglobulins"/>
    <property type="match status" value="3"/>
</dbReference>
<feature type="domain" description="BACON" evidence="3">
    <location>
        <begin position="123"/>
        <end position="211"/>
    </location>
</feature>
<evidence type="ECO:0000256" key="1">
    <source>
        <dbReference type="SAM" id="SignalP"/>
    </source>
</evidence>
<organism evidence="4 5">
    <name type="scientific">Sphingobacterium nematocida</name>
    <dbReference type="NCBI Taxonomy" id="1513896"/>
    <lineage>
        <taxon>Bacteria</taxon>
        <taxon>Pseudomonadati</taxon>
        <taxon>Bacteroidota</taxon>
        <taxon>Sphingobacteriia</taxon>
        <taxon>Sphingobacteriales</taxon>
        <taxon>Sphingobacteriaceae</taxon>
        <taxon>Sphingobacterium</taxon>
    </lineage>
</organism>
<evidence type="ECO:0000259" key="3">
    <source>
        <dbReference type="Pfam" id="PF19190"/>
    </source>
</evidence>
<dbReference type="CDD" id="cd14948">
    <property type="entry name" value="BACON"/>
    <property type="match status" value="3"/>
</dbReference>
<evidence type="ECO:0000259" key="2">
    <source>
        <dbReference type="Pfam" id="PF13004"/>
    </source>
</evidence>
<evidence type="ECO:0000313" key="5">
    <source>
        <dbReference type="Proteomes" id="UP000190150"/>
    </source>
</evidence>
<dbReference type="AlphaFoldDB" id="A0A1T5CZJ8"/>
<feature type="signal peptide" evidence="1">
    <location>
        <begin position="1"/>
        <end position="20"/>
    </location>
</feature>
<dbReference type="Pfam" id="PF13004">
    <property type="entry name" value="BACON"/>
    <property type="match status" value="1"/>
</dbReference>
<protein>
    <submittedName>
        <fullName evidence="4">Putative binding domain-containing protein, N-terminal</fullName>
    </submittedName>
</protein>
<keyword evidence="5" id="KW-1185">Reference proteome</keyword>